<dbReference type="Gene3D" id="3.90.226.10">
    <property type="entry name" value="2-enoyl-CoA Hydratase, Chain A, domain 1"/>
    <property type="match status" value="1"/>
</dbReference>
<protein>
    <submittedName>
        <fullName evidence="2">Polyketide biosynthesis enoyl-CoA hydratase PksH</fullName>
        <ecNumber evidence="2">4.2.1.-</ecNumber>
    </submittedName>
</protein>
<accession>A0ABX2CY88</accession>
<dbReference type="CDD" id="cd06558">
    <property type="entry name" value="crotonase-like"/>
    <property type="match status" value="1"/>
</dbReference>
<dbReference type="Proteomes" id="UP000702425">
    <property type="component" value="Unassembled WGS sequence"/>
</dbReference>
<comment type="caution">
    <text evidence="2">The sequence shown here is derived from an EMBL/GenBank/DDBJ whole genome shotgun (WGS) entry which is preliminary data.</text>
</comment>
<dbReference type="EC" id="4.2.1.-" evidence="2"/>
<sequence>MELTSKAVEYQLDSGVAWIKLASPRSGNALNSALISQLSLSLEEAINDESCRVITISAIGSDFCKGLDLEEAFATGGLPDQEFFKMFLDCLTLIHSSSRPVIACVEGNVTGGGVGLVAACDMVLASNNAVFMLSEALVGMIPAMIAPFLLRRLTPARLRYMALSTRGIPAPEAQIFGLVDEVASEGMSQTLNRQLQRLFCCSPEAIAQSKQYFEQLHSVDLHRQTEIALNQLMSWLKQPEVIEGIEIFTEGFSPPWFQKYKGQSHV</sequence>
<name>A0ABX2CY88_9CYAN</name>
<dbReference type="InterPro" id="IPR051683">
    <property type="entry name" value="Enoyl-CoA_Hydratase/Isomerase"/>
</dbReference>
<dbReference type="PANTHER" id="PTHR42964">
    <property type="entry name" value="ENOYL-COA HYDRATASE"/>
    <property type="match status" value="1"/>
</dbReference>
<dbReference type="InterPro" id="IPR029045">
    <property type="entry name" value="ClpP/crotonase-like_dom_sf"/>
</dbReference>
<evidence type="ECO:0000313" key="2">
    <source>
        <dbReference type="EMBL" id="NQE34727.1"/>
    </source>
</evidence>
<evidence type="ECO:0000256" key="1">
    <source>
        <dbReference type="ARBA" id="ARBA00005254"/>
    </source>
</evidence>
<keyword evidence="2" id="KW-0456">Lyase</keyword>
<dbReference type="GO" id="GO:0016829">
    <property type="term" value="F:lyase activity"/>
    <property type="evidence" value="ECO:0007669"/>
    <property type="project" value="UniProtKB-KW"/>
</dbReference>
<gene>
    <name evidence="2" type="primary">pksH</name>
    <name evidence="2" type="ORF">E5S67_02455</name>
</gene>
<reference evidence="2 3" key="1">
    <citation type="journal article" date="2020" name="Sci. Rep.">
        <title>A novel cyanobacterial geosmin producer, revising GeoA distribution and dispersion patterns in Bacteria.</title>
        <authorList>
            <person name="Churro C."/>
            <person name="Semedo-Aguiar A.P."/>
            <person name="Silva A.D."/>
            <person name="Pereira-Leal J.B."/>
            <person name="Leite R.B."/>
        </authorList>
    </citation>
    <scope>NUCLEOTIDE SEQUENCE [LARGE SCALE GENOMIC DNA]</scope>
    <source>
        <strain evidence="2 3">IPMA8</strain>
    </source>
</reference>
<dbReference type="PANTHER" id="PTHR42964:SF1">
    <property type="entry name" value="POLYKETIDE BIOSYNTHESIS ENOYL-COA HYDRATASE PKSH-RELATED"/>
    <property type="match status" value="1"/>
</dbReference>
<dbReference type="InterPro" id="IPR001753">
    <property type="entry name" value="Enoyl-CoA_hydra/iso"/>
</dbReference>
<comment type="similarity">
    <text evidence="1">Belongs to the enoyl-CoA hydratase/isomerase family.</text>
</comment>
<dbReference type="RefSeq" id="WP_172187519.1">
    <property type="nucleotide sequence ID" value="NZ_CAWPPK010000250.1"/>
</dbReference>
<proteinExistence type="inferred from homology"/>
<dbReference type="Pfam" id="PF00378">
    <property type="entry name" value="ECH_1"/>
    <property type="match status" value="1"/>
</dbReference>
<dbReference type="SUPFAM" id="SSF52096">
    <property type="entry name" value="ClpP/crotonase"/>
    <property type="match status" value="1"/>
</dbReference>
<organism evidence="2 3">
    <name type="scientific">Microcoleus asticus IPMA8</name>
    <dbReference type="NCBI Taxonomy" id="2563858"/>
    <lineage>
        <taxon>Bacteria</taxon>
        <taxon>Bacillati</taxon>
        <taxon>Cyanobacteriota</taxon>
        <taxon>Cyanophyceae</taxon>
        <taxon>Oscillatoriophycideae</taxon>
        <taxon>Oscillatoriales</taxon>
        <taxon>Microcoleaceae</taxon>
        <taxon>Microcoleus</taxon>
        <taxon>Microcoleus asticus</taxon>
    </lineage>
</organism>
<dbReference type="EMBL" id="SRRZ01000038">
    <property type="protein sequence ID" value="NQE34727.1"/>
    <property type="molecule type" value="Genomic_DNA"/>
</dbReference>
<evidence type="ECO:0000313" key="3">
    <source>
        <dbReference type="Proteomes" id="UP000702425"/>
    </source>
</evidence>
<keyword evidence="3" id="KW-1185">Reference proteome</keyword>